<keyword evidence="13" id="KW-0675">Receptor</keyword>
<dbReference type="InterPro" id="IPR037066">
    <property type="entry name" value="Plug_dom_sf"/>
</dbReference>
<feature type="domain" description="TonB-dependent receptor plug" evidence="12">
    <location>
        <begin position="82"/>
        <end position="175"/>
    </location>
</feature>
<dbReference type="EMBL" id="SOBT01000008">
    <property type="protein sequence ID" value="TDU31719.1"/>
    <property type="molecule type" value="Genomic_DNA"/>
</dbReference>
<evidence type="ECO:0000256" key="8">
    <source>
        <dbReference type="ARBA" id="ARBA00023077"/>
    </source>
</evidence>
<keyword evidence="7" id="KW-0406">Ion transport</keyword>
<evidence type="ECO:0000256" key="1">
    <source>
        <dbReference type="ARBA" id="ARBA00004571"/>
    </source>
</evidence>
<evidence type="ECO:0000313" key="13">
    <source>
        <dbReference type="EMBL" id="TDU31719.1"/>
    </source>
</evidence>
<dbReference type="SUPFAM" id="SSF56935">
    <property type="entry name" value="Porins"/>
    <property type="match status" value="1"/>
</dbReference>
<dbReference type="Proteomes" id="UP000295341">
    <property type="component" value="Unassembled WGS sequence"/>
</dbReference>
<dbReference type="PANTHER" id="PTHR32552">
    <property type="entry name" value="FERRICHROME IRON RECEPTOR-RELATED"/>
    <property type="match status" value="1"/>
</dbReference>
<keyword evidence="2 11" id="KW-0813">Transport</keyword>
<keyword evidence="8" id="KW-0798">TonB box</keyword>
<name>A0A4R7PDN2_9GAMM</name>
<sequence>MSGQSTWTGFAAVSLAVVTSVSYPESAKSQAPVEPVAEQNAQTDDADADVANIIVEGNLDARTSRIPTAPTPSIYGIDASILDTPRSISQINEEQLTTDLIRSADDLVKYAPGLTRGGGQNVSLTPQIRGQNSELFQNGQRIYSERRPTNLNAYEGADIVAGPSSVVFGPVGGAGGYINYVTKKPDFRDSHSEFTSQIGTWVPGGGSHDTSRLTFDTTGPINDKLAYRLSVTRQKADDYYDNVKNNFDAFFAAVSWVPKSNVRVEWNGSYDDYYNFNVTHGWNRQTQDLVDSYGQDYSAGRATPILRGPDGNGGTVTWSPVFQSGDPTSPVTGWQVRTPVRNTDGRYAYTQYTAGPIQPLATRPGATAATAGTLLGFVYDPSLQGNGLASIDPNESGRAADKNAARRLSTQLNVAWDVSPTFSLVNSTLLQDNHDYLNSVGTFLGSWDTSIFEHRLEARLRREFTLFGQPVQHGSNTGGSWRREDENRLSSNVNFLINMFDLTQDPDNKYPGYIYGLFNQRGTAPGQNPNANAAGGSGAWRGTPGVPQNSPYFGYVNLPPAYPVRENLYAELLPGRSYAYETETTSLFTQHNFTLGEQFGLNVGGSRSFVSAKAENPLHPDGVANTERSDSGRFRLTAFQVSPYWKPVSNVTLYFTSDNTLTFSTGNSTTPAVPTGAAAGTAGGVWKLNANNFKNDTEMQEVGIKYDVIPNQLFATLAGYKQQRDIASQNAAGETLINRFKFEGYEASLRYQPTRQIAAGLNLSKVEAKINGVTSFSFSPVGFVPDNATVFGDSNVLNQRPAGDFKAAGLPEYSTSAFVSYRHDSGFGGELSGWWTSDWYTHLDHRVKVPSSFNVDLNLSYRQPAWEVGVLLSNLTDEENFVNALAGATAPEFLQPMRPFSVLGQVTLRF</sequence>
<evidence type="ECO:0000256" key="2">
    <source>
        <dbReference type="ARBA" id="ARBA00022448"/>
    </source>
</evidence>
<evidence type="ECO:0000256" key="11">
    <source>
        <dbReference type="PROSITE-ProRule" id="PRU01360"/>
    </source>
</evidence>
<dbReference type="AlphaFoldDB" id="A0A4R7PDN2"/>
<dbReference type="Gene3D" id="2.170.130.10">
    <property type="entry name" value="TonB-dependent receptor, plug domain"/>
    <property type="match status" value="1"/>
</dbReference>
<dbReference type="InterPro" id="IPR036942">
    <property type="entry name" value="Beta-barrel_TonB_sf"/>
</dbReference>
<keyword evidence="6" id="KW-0408">Iron</keyword>
<evidence type="ECO:0000256" key="4">
    <source>
        <dbReference type="ARBA" id="ARBA00022496"/>
    </source>
</evidence>
<evidence type="ECO:0000256" key="5">
    <source>
        <dbReference type="ARBA" id="ARBA00022692"/>
    </source>
</evidence>
<evidence type="ECO:0000256" key="6">
    <source>
        <dbReference type="ARBA" id="ARBA00023004"/>
    </source>
</evidence>
<comment type="caution">
    <text evidence="13">The sequence shown here is derived from an EMBL/GenBank/DDBJ whole genome shotgun (WGS) entry which is preliminary data.</text>
</comment>
<dbReference type="GO" id="GO:0006826">
    <property type="term" value="P:iron ion transport"/>
    <property type="evidence" value="ECO:0007669"/>
    <property type="project" value="UniProtKB-KW"/>
</dbReference>
<keyword evidence="9 11" id="KW-0472">Membrane</keyword>
<keyword evidence="3 11" id="KW-1134">Transmembrane beta strand</keyword>
<keyword evidence="14" id="KW-1185">Reference proteome</keyword>
<accession>A0A4R7PDN2</accession>
<evidence type="ECO:0000256" key="7">
    <source>
        <dbReference type="ARBA" id="ARBA00023065"/>
    </source>
</evidence>
<dbReference type="InterPro" id="IPR039426">
    <property type="entry name" value="TonB-dep_rcpt-like"/>
</dbReference>
<organism evidence="13 14">
    <name type="scientific">Panacagrimonas perspica</name>
    <dbReference type="NCBI Taxonomy" id="381431"/>
    <lineage>
        <taxon>Bacteria</taxon>
        <taxon>Pseudomonadati</taxon>
        <taxon>Pseudomonadota</taxon>
        <taxon>Gammaproteobacteria</taxon>
        <taxon>Nevskiales</taxon>
        <taxon>Nevskiaceae</taxon>
        <taxon>Panacagrimonas</taxon>
    </lineage>
</organism>
<keyword evidence="4" id="KW-0410">Iron transport</keyword>
<evidence type="ECO:0000259" key="12">
    <source>
        <dbReference type="Pfam" id="PF07715"/>
    </source>
</evidence>
<evidence type="ECO:0000313" key="14">
    <source>
        <dbReference type="Proteomes" id="UP000295341"/>
    </source>
</evidence>
<comment type="subcellular location">
    <subcellularLocation>
        <location evidence="1 11">Cell outer membrane</location>
        <topology evidence="1 11">Multi-pass membrane protein</topology>
    </subcellularLocation>
</comment>
<reference evidence="13 14" key="1">
    <citation type="submission" date="2019-03" db="EMBL/GenBank/DDBJ databases">
        <title>Genomic Encyclopedia of Type Strains, Phase IV (KMG-IV): sequencing the most valuable type-strain genomes for metagenomic binning, comparative biology and taxonomic classification.</title>
        <authorList>
            <person name="Goeker M."/>
        </authorList>
    </citation>
    <scope>NUCLEOTIDE SEQUENCE [LARGE SCALE GENOMIC DNA]</scope>
    <source>
        <strain evidence="13 14">DSM 26377</strain>
    </source>
</reference>
<proteinExistence type="inferred from homology"/>
<dbReference type="PROSITE" id="PS52016">
    <property type="entry name" value="TONB_DEPENDENT_REC_3"/>
    <property type="match status" value="1"/>
</dbReference>
<dbReference type="PANTHER" id="PTHR32552:SF81">
    <property type="entry name" value="TONB-DEPENDENT OUTER MEMBRANE RECEPTOR"/>
    <property type="match status" value="1"/>
</dbReference>
<dbReference type="Gene3D" id="2.40.170.20">
    <property type="entry name" value="TonB-dependent receptor, beta-barrel domain"/>
    <property type="match status" value="1"/>
</dbReference>
<protein>
    <submittedName>
        <fullName evidence="13">TonB-dependent receptor-like protein</fullName>
    </submittedName>
</protein>
<dbReference type="InterPro" id="IPR012910">
    <property type="entry name" value="Plug_dom"/>
</dbReference>
<evidence type="ECO:0000256" key="9">
    <source>
        <dbReference type="ARBA" id="ARBA00023136"/>
    </source>
</evidence>
<comment type="similarity">
    <text evidence="11">Belongs to the TonB-dependent receptor family.</text>
</comment>
<keyword evidence="10 11" id="KW-0998">Cell outer membrane</keyword>
<evidence type="ECO:0000256" key="3">
    <source>
        <dbReference type="ARBA" id="ARBA00022452"/>
    </source>
</evidence>
<gene>
    <name evidence="13" type="ORF">DFR24_1098</name>
</gene>
<dbReference type="RefSeq" id="WP_162851057.1">
    <property type="nucleotide sequence ID" value="NZ_SOBT01000008.1"/>
</dbReference>
<keyword evidence="5 11" id="KW-0812">Transmembrane</keyword>
<dbReference type="Pfam" id="PF07715">
    <property type="entry name" value="Plug"/>
    <property type="match status" value="1"/>
</dbReference>
<evidence type="ECO:0000256" key="10">
    <source>
        <dbReference type="ARBA" id="ARBA00023237"/>
    </source>
</evidence>
<dbReference type="GO" id="GO:0009279">
    <property type="term" value="C:cell outer membrane"/>
    <property type="evidence" value="ECO:0007669"/>
    <property type="project" value="UniProtKB-SubCell"/>
</dbReference>